<dbReference type="Gene3D" id="1.10.287.460">
    <property type="entry name" value="Peptidyl-prolyl cis-trans isomerase, FKBP-type, N-terminal domain"/>
    <property type="match status" value="2"/>
</dbReference>
<dbReference type="EC" id="5.2.1.8" evidence="6"/>
<keyword evidence="10" id="KW-1185">Reference proteome</keyword>
<dbReference type="PANTHER" id="PTHR43811:SF19">
    <property type="entry name" value="39 KDA FK506-BINDING NUCLEAR PROTEIN"/>
    <property type="match status" value="1"/>
</dbReference>
<dbReference type="AlphaFoldDB" id="A0A0A2G1W6"/>
<dbReference type="STRING" id="266762.HQ36_07870"/>
<dbReference type="Pfam" id="PF01346">
    <property type="entry name" value="FKBP_N"/>
    <property type="match status" value="1"/>
</dbReference>
<dbReference type="Gene3D" id="3.10.50.40">
    <property type="match status" value="1"/>
</dbReference>
<evidence type="ECO:0000256" key="5">
    <source>
        <dbReference type="PROSITE-ProRule" id="PRU00277"/>
    </source>
</evidence>
<evidence type="ECO:0000256" key="3">
    <source>
        <dbReference type="ARBA" id="ARBA00023110"/>
    </source>
</evidence>
<evidence type="ECO:0000256" key="6">
    <source>
        <dbReference type="RuleBase" id="RU003915"/>
    </source>
</evidence>
<organism evidence="9 10">
    <name type="scientific">Porphyromonas gingivicanis</name>
    <dbReference type="NCBI Taxonomy" id="266762"/>
    <lineage>
        <taxon>Bacteria</taxon>
        <taxon>Pseudomonadati</taxon>
        <taxon>Bacteroidota</taxon>
        <taxon>Bacteroidia</taxon>
        <taxon>Bacteroidales</taxon>
        <taxon>Porphyromonadaceae</taxon>
        <taxon>Porphyromonas</taxon>
    </lineage>
</organism>
<dbReference type="Proteomes" id="UP000030134">
    <property type="component" value="Unassembled WGS sequence"/>
</dbReference>
<dbReference type="InterPro" id="IPR001179">
    <property type="entry name" value="PPIase_FKBP_dom"/>
</dbReference>
<gene>
    <name evidence="9" type="ORF">HQ36_07870</name>
</gene>
<reference evidence="9 10" key="1">
    <citation type="submission" date="2014-08" db="EMBL/GenBank/DDBJ databases">
        <title>Porphyromonas gingivicanis strain:COT-022_OH1391 Genome sequencing.</title>
        <authorList>
            <person name="Wallis C."/>
            <person name="Deusch O."/>
            <person name="O'Flynn C."/>
            <person name="Davis I."/>
            <person name="Jospin G."/>
            <person name="Darling A.E."/>
            <person name="Coil D.A."/>
            <person name="Alexiev A."/>
            <person name="Horsfall A."/>
            <person name="Kirkwood N."/>
            <person name="Harris S."/>
            <person name="Eisen J.A."/>
        </authorList>
    </citation>
    <scope>NUCLEOTIDE SEQUENCE [LARGE SCALE GENOMIC DNA]</scope>
    <source>
        <strain evidence="10">COT-022 OH1391</strain>
    </source>
</reference>
<dbReference type="Pfam" id="PF00254">
    <property type="entry name" value="FKBP_C"/>
    <property type="match status" value="1"/>
</dbReference>
<dbReference type="eggNOG" id="COG0545">
    <property type="taxonomic scope" value="Bacteria"/>
</dbReference>
<protein>
    <recommendedName>
        <fullName evidence="6">Peptidyl-prolyl cis-trans isomerase</fullName>
        <ecNumber evidence="6">5.2.1.8</ecNumber>
    </recommendedName>
</protein>
<feature type="chain" id="PRO_5001987584" description="Peptidyl-prolyl cis-trans isomerase" evidence="7">
    <location>
        <begin position="23"/>
        <end position="278"/>
    </location>
</feature>
<feature type="domain" description="PPIase FKBP-type" evidence="8">
    <location>
        <begin position="194"/>
        <end position="277"/>
    </location>
</feature>
<accession>A0A0A2G1W6</accession>
<evidence type="ECO:0000259" key="8">
    <source>
        <dbReference type="PROSITE" id="PS50059"/>
    </source>
</evidence>
<comment type="similarity">
    <text evidence="2 6">Belongs to the FKBP-type PPIase family.</text>
</comment>
<feature type="signal peptide" evidence="7">
    <location>
        <begin position="1"/>
        <end position="22"/>
    </location>
</feature>
<dbReference type="GO" id="GO:0006457">
    <property type="term" value="P:protein folding"/>
    <property type="evidence" value="ECO:0007669"/>
    <property type="project" value="InterPro"/>
</dbReference>
<comment type="catalytic activity">
    <reaction evidence="1 5 6">
        <text>[protein]-peptidylproline (omega=180) = [protein]-peptidylproline (omega=0)</text>
        <dbReference type="Rhea" id="RHEA:16237"/>
        <dbReference type="Rhea" id="RHEA-COMP:10747"/>
        <dbReference type="Rhea" id="RHEA-COMP:10748"/>
        <dbReference type="ChEBI" id="CHEBI:83833"/>
        <dbReference type="ChEBI" id="CHEBI:83834"/>
        <dbReference type="EC" id="5.2.1.8"/>
    </reaction>
</comment>
<dbReference type="PROSITE" id="PS51257">
    <property type="entry name" value="PROKAR_LIPOPROTEIN"/>
    <property type="match status" value="1"/>
</dbReference>
<dbReference type="EMBL" id="JQZW01000015">
    <property type="protein sequence ID" value="KGN97256.1"/>
    <property type="molecule type" value="Genomic_DNA"/>
</dbReference>
<comment type="caution">
    <text evidence="9">The sequence shown here is derived from an EMBL/GenBank/DDBJ whole genome shotgun (WGS) entry which is preliminary data.</text>
</comment>
<keyword evidence="3 5" id="KW-0697">Rotamase</keyword>
<dbReference type="SUPFAM" id="SSF54534">
    <property type="entry name" value="FKBP-like"/>
    <property type="match status" value="1"/>
</dbReference>
<name>A0A0A2G1W6_9PORP</name>
<dbReference type="RefSeq" id="WP_025843179.1">
    <property type="nucleotide sequence ID" value="NZ_JQZW01000015.1"/>
</dbReference>
<keyword evidence="4 5" id="KW-0413">Isomerase</keyword>
<evidence type="ECO:0000313" key="9">
    <source>
        <dbReference type="EMBL" id="KGN97256.1"/>
    </source>
</evidence>
<evidence type="ECO:0000256" key="2">
    <source>
        <dbReference type="ARBA" id="ARBA00006577"/>
    </source>
</evidence>
<dbReference type="InterPro" id="IPR036944">
    <property type="entry name" value="PPIase_FKBP_N_sf"/>
</dbReference>
<dbReference type="InterPro" id="IPR046357">
    <property type="entry name" value="PPIase_dom_sf"/>
</dbReference>
<dbReference type="GO" id="GO:0003755">
    <property type="term" value="F:peptidyl-prolyl cis-trans isomerase activity"/>
    <property type="evidence" value="ECO:0007669"/>
    <property type="project" value="UniProtKB-UniRule"/>
</dbReference>
<evidence type="ECO:0000313" key="10">
    <source>
        <dbReference type="Proteomes" id="UP000030134"/>
    </source>
</evidence>
<evidence type="ECO:0000256" key="4">
    <source>
        <dbReference type="ARBA" id="ARBA00023235"/>
    </source>
</evidence>
<evidence type="ECO:0000256" key="7">
    <source>
        <dbReference type="SAM" id="SignalP"/>
    </source>
</evidence>
<proteinExistence type="inferred from homology"/>
<dbReference type="InterPro" id="IPR000774">
    <property type="entry name" value="PPIase_FKBP_N"/>
</dbReference>
<dbReference type="PROSITE" id="PS50059">
    <property type="entry name" value="FKBP_PPIASE"/>
    <property type="match status" value="1"/>
</dbReference>
<dbReference type="PANTHER" id="PTHR43811">
    <property type="entry name" value="FKBP-TYPE PEPTIDYL-PROLYL CIS-TRANS ISOMERASE FKPA"/>
    <property type="match status" value="1"/>
</dbReference>
<dbReference type="OrthoDB" id="9814548at2"/>
<sequence length="278" mass="30532">MKKLLYATLAAATIFGAFSCNSASNTEKDPANDSLAMARGYVMGTQMGQQLMYSAMQGQAIDTTLFLQGFKDGVAKASDSTKFSYFAGAITGHQMGTSLVEDKIDQKLFLKYFEAALMGDTTSIKWASEDAMTYLNEAEQKFEEKKLETKFGKNKTEGAEYLAKFAKEEGVQKTESGLAYKVMTPGTGATPTTTDRVKVHYKGTLINGEEFDKSGEEPVEFGVTQVISGWTEMLQMMKEGETVKVVIPQELAYGKRQTGNIEPFSTLVFEITLVEVVK</sequence>
<keyword evidence="7" id="KW-0732">Signal</keyword>
<evidence type="ECO:0000256" key="1">
    <source>
        <dbReference type="ARBA" id="ARBA00000971"/>
    </source>
</evidence>